<evidence type="ECO:0000256" key="1">
    <source>
        <dbReference type="SAM" id="Phobius"/>
    </source>
</evidence>
<protein>
    <submittedName>
        <fullName evidence="2">DUF599 family protein</fullName>
    </submittedName>
</protein>
<dbReference type="Proteomes" id="UP000324738">
    <property type="component" value="Unassembled WGS sequence"/>
</dbReference>
<gene>
    <name evidence="2" type="ORF">FPY71_08355</name>
</gene>
<dbReference type="AlphaFoldDB" id="A0A5B0DWW4"/>
<organism evidence="2 3">
    <name type="scientific">Aureimonas fodinaquatilis</name>
    <dbReference type="NCBI Taxonomy" id="2565783"/>
    <lineage>
        <taxon>Bacteria</taxon>
        <taxon>Pseudomonadati</taxon>
        <taxon>Pseudomonadota</taxon>
        <taxon>Alphaproteobacteria</taxon>
        <taxon>Hyphomicrobiales</taxon>
        <taxon>Aurantimonadaceae</taxon>
        <taxon>Aureimonas</taxon>
    </lineage>
</organism>
<dbReference type="PANTHER" id="PTHR31881:SF6">
    <property type="entry name" value="OS09G0494600 PROTEIN"/>
    <property type="match status" value="1"/>
</dbReference>
<keyword evidence="1" id="KW-1133">Transmembrane helix</keyword>
<evidence type="ECO:0000313" key="3">
    <source>
        <dbReference type="Proteomes" id="UP000324738"/>
    </source>
</evidence>
<keyword evidence="3" id="KW-1185">Reference proteome</keyword>
<sequence>MTFLNYLDVSNAVAFGFFIAVWAIYTLVVDHSRLSKLGLTYQMNQQRKVWMQTLLRRDLRMIDTAIMAGLQQGTGFFASSCIFAIGGCFALMGSAEQIAIIASDLPLDGIRDRGLVELKLLGLMMIFAHAFFKFGWAYRLFNYCSILIGAVPMRMEADADSSAADLAIERATHMNIIAGRSFNSGLRSIFFGIAYLGWFLGPEVLMITTVILCIMLIHRQYFSPARRSLGATHPTSNP</sequence>
<dbReference type="Pfam" id="PF04654">
    <property type="entry name" value="DUF599"/>
    <property type="match status" value="1"/>
</dbReference>
<feature type="transmembrane region" description="Helical" evidence="1">
    <location>
        <begin position="12"/>
        <end position="29"/>
    </location>
</feature>
<comment type="caution">
    <text evidence="2">The sequence shown here is derived from an EMBL/GenBank/DDBJ whole genome shotgun (WGS) entry which is preliminary data.</text>
</comment>
<evidence type="ECO:0000313" key="2">
    <source>
        <dbReference type="EMBL" id="KAA0971234.1"/>
    </source>
</evidence>
<keyword evidence="1" id="KW-0812">Transmembrane</keyword>
<feature type="transmembrane region" description="Helical" evidence="1">
    <location>
        <begin position="189"/>
        <end position="217"/>
    </location>
</feature>
<accession>A0A5B0DWW4</accession>
<proteinExistence type="predicted"/>
<name>A0A5B0DWW4_9HYPH</name>
<reference evidence="2 3" key="1">
    <citation type="submission" date="2019-08" db="EMBL/GenBank/DDBJ databases">
        <title>Aureimonas fodiniaquatilis sp. nov., isolated from a coal mine wastewater.</title>
        <authorList>
            <person name="Kim W."/>
        </authorList>
    </citation>
    <scope>NUCLEOTIDE SEQUENCE [LARGE SCALE GENOMIC DNA]</scope>
    <source>
        <strain evidence="2 3">CAU 1482</strain>
    </source>
</reference>
<dbReference type="OrthoDB" id="9806874at2"/>
<keyword evidence="1" id="KW-0472">Membrane</keyword>
<feature type="transmembrane region" description="Helical" evidence="1">
    <location>
        <begin position="120"/>
        <end position="138"/>
    </location>
</feature>
<dbReference type="EMBL" id="VTWH01000002">
    <property type="protein sequence ID" value="KAA0971234.1"/>
    <property type="molecule type" value="Genomic_DNA"/>
</dbReference>
<dbReference type="PANTHER" id="PTHR31881">
    <property type="match status" value="1"/>
</dbReference>
<dbReference type="InterPro" id="IPR006747">
    <property type="entry name" value="DUF599"/>
</dbReference>